<dbReference type="GO" id="GO:0043565">
    <property type="term" value="F:sequence-specific DNA binding"/>
    <property type="evidence" value="ECO:0007669"/>
    <property type="project" value="TreeGrafter"/>
</dbReference>
<evidence type="ECO:0000313" key="6">
    <source>
        <dbReference type="Proteomes" id="UP000271098"/>
    </source>
</evidence>
<dbReference type="Proteomes" id="UP000271098">
    <property type="component" value="Unassembled WGS sequence"/>
</dbReference>
<dbReference type="WBParaSite" id="GPUH_0001575501-mRNA-1">
    <property type="protein sequence ID" value="GPUH_0001575501-mRNA-1"/>
    <property type="gene ID" value="GPUH_0001575501"/>
</dbReference>
<evidence type="ECO:0000256" key="3">
    <source>
        <dbReference type="ARBA" id="ARBA00023242"/>
    </source>
</evidence>
<evidence type="ECO:0000256" key="1">
    <source>
        <dbReference type="ARBA" id="ARBA00004123"/>
    </source>
</evidence>
<dbReference type="InterPro" id="IPR051738">
    <property type="entry name" value="SAF_Modulators"/>
</dbReference>
<organism evidence="7">
    <name type="scientific">Gongylonema pulchrum</name>
    <dbReference type="NCBI Taxonomy" id="637853"/>
    <lineage>
        <taxon>Eukaryota</taxon>
        <taxon>Metazoa</taxon>
        <taxon>Ecdysozoa</taxon>
        <taxon>Nematoda</taxon>
        <taxon>Chromadorea</taxon>
        <taxon>Rhabditida</taxon>
        <taxon>Spirurina</taxon>
        <taxon>Spiruromorpha</taxon>
        <taxon>Spiruroidea</taxon>
        <taxon>Gongylonematidae</taxon>
        <taxon>Gongylonema</taxon>
    </lineage>
</organism>
<dbReference type="InterPro" id="IPR036361">
    <property type="entry name" value="SAP_dom_sf"/>
</dbReference>
<dbReference type="GO" id="GO:0003723">
    <property type="term" value="F:RNA binding"/>
    <property type="evidence" value="ECO:0007669"/>
    <property type="project" value="UniProtKB-KW"/>
</dbReference>
<dbReference type="PROSITE" id="PS50800">
    <property type="entry name" value="SAP"/>
    <property type="match status" value="1"/>
</dbReference>
<keyword evidence="2" id="KW-0694">RNA-binding</keyword>
<gene>
    <name evidence="5" type="ORF">GPUH_LOCUS15733</name>
</gene>
<name>A0A183E442_9BILA</name>
<dbReference type="Gene3D" id="1.10.720.30">
    <property type="entry name" value="SAP domain"/>
    <property type="match status" value="1"/>
</dbReference>
<dbReference type="SUPFAM" id="SSF68906">
    <property type="entry name" value="SAP domain"/>
    <property type="match status" value="1"/>
</dbReference>
<dbReference type="GO" id="GO:0006357">
    <property type="term" value="P:regulation of transcription by RNA polymerase II"/>
    <property type="evidence" value="ECO:0007669"/>
    <property type="project" value="TreeGrafter"/>
</dbReference>
<dbReference type="GO" id="GO:0005634">
    <property type="term" value="C:nucleus"/>
    <property type="evidence" value="ECO:0007669"/>
    <property type="project" value="UniProtKB-SubCell"/>
</dbReference>
<dbReference type="SMART" id="SM00513">
    <property type="entry name" value="SAP"/>
    <property type="match status" value="1"/>
</dbReference>
<evidence type="ECO:0000313" key="7">
    <source>
        <dbReference type="WBParaSite" id="GPUH_0001575501-mRNA-1"/>
    </source>
</evidence>
<keyword evidence="3" id="KW-0539">Nucleus</keyword>
<sequence>MTSAQGKVLTLSELRVFELKQELEKRGLDKSGIKLALVERLEGAIRAEGHDPKTYKFVISDYAKSPTTATSKDPSGEMTTEGLLIIKIKFLARRNIYLLRE</sequence>
<reference evidence="7" key="1">
    <citation type="submission" date="2016-06" db="UniProtKB">
        <authorList>
            <consortium name="WormBaseParasite"/>
        </authorList>
    </citation>
    <scope>IDENTIFICATION</scope>
</reference>
<feature type="domain" description="SAP" evidence="4">
    <location>
        <begin position="11"/>
        <end position="45"/>
    </location>
</feature>
<protein>
    <submittedName>
        <fullName evidence="7">SAP domain-containing protein</fullName>
    </submittedName>
</protein>
<dbReference type="EMBL" id="UYRT01082846">
    <property type="protein sequence ID" value="VDN26560.1"/>
    <property type="molecule type" value="Genomic_DNA"/>
</dbReference>
<evidence type="ECO:0000259" key="4">
    <source>
        <dbReference type="PROSITE" id="PS50800"/>
    </source>
</evidence>
<dbReference type="OrthoDB" id="79455at2759"/>
<dbReference type="PANTHER" id="PTHR15683:SF8">
    <property type="entry name" value="SCAFFOLD ATTACHMENT FACTOR B, ISOFORM B"/>
    <property type="match status" value="1"/>
</dbReference>
<dbReference type="GO" id="GO:0050684">
    <property type="term" value="P:regulation of mRNA processing"/>
    <property type="evidence" value="ECO:0007669"/>
    <property type="project" value="TreeGrafter"/>
</dbReference>
<accession>A0A183E442</accession>
<dbReference type="InterPro" id="IPR003034">
    <property type="entry name" value="SAP_dom"/>
</dbReference>
<keyword evidence="6" id="KW-1185">Reference proteome</keyword>
<evidence type="ECO:0000313" key="5">
    <source>
        <dbReference type="EMBL" id="VDN26560.1"/>
    </source>
</evidence>
<evidence type="ECO:0000256" key="2">
    <source>
        <dbReference type="ARBA" id="ARBA00022884"/>
    </source>
</evidence>
<proteinExistence type="predicted"/>
<comment type="subcellular location">
    <subcellularLocation>
        <location evidence="1">Nucleus</location>
    </subcellularLocation>
</comment>
<dbReference type="AlphaFoldDB" id="A0A183E442"/>
<dbReference type="Pfam" id="PF02037">
    <property type="entry name" value="SAP"/>
    <property type="match status" value="1"/>
</dbReference>
<reference evidence="5 6" key="2">
    <citation type="submission" date="2018-11" db="EMBL/GenBank/DDBJ databases">
        <authorList>
            <consortium name="Pathogen Informatics"/>
        </authorList>
    </citation>
    <scope>NUCLEOTIDE SEQUENCE [LARGE SCALE GENOMIC DNA]</scope>
</reference>
<dbReference type="PANTHER" id="PTHR15683">
    <property type="entry name" value="SCAFFOLD ATTACHMENT FACTOR B-RELATED"/>
    <property type="match status" value="1"/>
</dbReference>